<feature type="binding site" evidence="8">
    <location>
        <position position="208"/>
    </location>
    <ligand>
        <name>FAD</name>
        <dbReference type="ChEBI" id="CHEBI:57692"/>
    </ligand>
</feature>
<dbReference type="GO" id="GO:0050660">
    <property type="term" value="F:flavin adenine dinucleotide binding"/>
    <property type="evidence" value="ECO:0007669"/>
    <property type="project" value="InterPro"/>
</dbReference>
<comment type="subunit">
    <text evidence="2">Heterodimer of an alpha and a beta subunit.</text>
</comment>
<dbReference type="RefSeq" id="WP_161696241.1">
    <property type="nucleotide sequence ID" value="NZ_JAAAHS010000056.1"/>
</dbReference>
<protein>
    <submittedName>
        <fullName evidence="10">Electron transfer flavoprotein subunit alpha/FixB family protein</fullName>
    </submittedName>
</protein>
<comment type="function">
    <text evidence="7">The electron transfer flavoprotein serves as a specific electron acceptor for other dehydrogenases. It transfers the electrons to the main respiratory chain via ETF-ubiquinone oxidoreductase (ETF dehydrogenase).</text>
</comment>
<evidence type="ECO:0000256" key="2">
    <source>
        <dbReference type="ARBA" id="ARBA00011355"/>
    </source>
</evidence>
<dbReference type="SUPFAM" id="SSF52402">
    <property type="entry name" value="Adenine nucleotide alpha hydrolases-like"/>
    <property type="match status" value="1"/>
</dbReference>
<dbReference type="Pfam" id="PF01012">
    <property type="entry name" value="ETF"/>
    <property type="match status" value="1"/>
</dbReference>
<evidence type="ECO:0000259" key="9">
    <source>
        <dbReference type="SMART" id="SM00893"/>
    </source>
</evidence>
<evidence type="ECO:0000256" key="3">
    <source>
        <dbReference type="ARBA" id="ARBA00022448"/>
    </source>
</evidence>
<evidence type="ECO:0000313" key="10">
    <source>
        <dbReference type="EMBL" id="NBE51850.1"/>
    </source>
</evidence>
<evidence type="ECO:0000256" key="6">
    <source>
        <dbReference type="ARBA" id="ARBA00022982"/>
    </source>
</evidence>
<dbReference type="Gene3D" id="3.40.50.620">
    <property type="entry name" value="HUPs"/>
    <property type="match status" value="1"/>
</dbReference>
<feature type="domain" description="Electron transfer flavoprotein alpha/beta-subunit N-terminal" evidence="9">
    <location>
        <begin position="4"/>
        <end position="183"/>
    </location>
</feature>
<dbReference type="FunFam" id="3.40.50.1220:FF:000001">
    <property type="entry name" value="Electron transfer flavoprotein, alpha subunit"/>
    <property type="match status" value="1"/>
</dbReference>
<evidence type="ECO:0000256" key="8">
    <source>
        <dbReference type="PIRSR" id="PIRSR000089-1"/>
    </source>
</evidence>
<comment type="similarity">
    <text evidence="1">Belongs to the ETF alpha-subunit/FixB family.</text>
</comment>
<comment type="cofactor">
    <cofactor evidence="8">
        <name>FAD</name>
        <dbReference type="ChEBI" id="CHEBI:57692"/>
    </cofactor>
    <text evidence="8">Binds 1 FAD per dimer.</text>
</comment>
<evidence type="ECO:0000313" key="11">
    <source>
        <dbReference type="Proteomes" id="UP000598297"/>
    </source>
</evidence>
<dbReference type="InterPro" id="IPR018206">
    <property type="entry name" value="ETF_asu_C_CS"/>
</dbReference>
<keyword evidence="3" id="KW-0813">Transport</keyword>
<dbReference type="GO" id="GO:0033539">
    <property type="term" value="P:fatty acid beta-oxidation using acyl-CoA dehydrogenase"/>
    <property type="evidence" value="ECO:0007669"/>
    <property type="project" value="TreeGrafter"/>
</dbReference>
<sequence length="318" mass="32169">MPEILVYVDHVDGAVRKPTLELLTLARGIGEPVAVALGDGAADTAATLAEHGATRVLVHEAPEYAAYLVVPKVDALHAAYEAISPAAVLVPSSAEGKEIAARTALRIGSGVITDAVDVAAGGSGPVAEQSAFAASYTTTSRVTRGTPVITVKPNSAAVEPAPAAGAVEALDVTFSAQATGTKVIARTPRESTGRPELTEAAIVVAGGRGTVGDFTAVEALADELGAAVGASRAAVDAGWYPHSHQVGQTGKSVSPQLYVAAGISGAVQHRAGMQTSQTIVAVNKDPEAPIFDLADFGVVGDLFDVVPQLTKEIDARKG</sequence>
<dbReference type="EMBL" id="JAAAHS010000056">
    <property type="protein sequence ID" value="NBE51850.1"/>
    <property type="molecule type" value="Genomic_DNA"/>
</dbReference>
<keyword evidence="5 8" id="KW-0274">FAD</keyword>
<dbReference type="Proteomes" id="UP000598297">
    <property type="component" value="Unassembled WGS sequence"/>
</dbReference>
<feature type="binding site" evidence="8">
    <location>
        <begin position="231"/>
        <end position="232"/>
    </location>
    <ligand>
        <name>FAD</name>
        <dbReference type="ChEBI" id="CHEBI:57692"/>
    </ligand>
</feature>
<dbReference type="SUPFAM" id="SSF52467">
    <property type="entry name" value="DHS-like NAD/FAD-binding domain"/>
    <property type="match status" value="1"/>
</dbReference>
<keyword evidence="11" id="KW-1185">Reference proteome</keyword>
<dbReference type="Gene3D" id="3.40.50.1220">
    <property type="entry name" value="TPP-binding domain"/>
    <property type="match status" value="1"/>
</dbReference>
<dbReference type="AlphaFoldDB" id="A0A964XK50"/>
<dbReference type="PROSITE" id="PS00696">
    <property type="entry name" value="ETF_ALPHA"/>
    <property type="match status" value="1"/>
</dbReference>
<reference evidence="10" key="1">
    <citation type="submission" date="2020-01" db="EMBL/GenBank/DDBJ databases">
        <title>Whole-genome analyses of novel actinobacteria.</title>
        <authorList>
            <person name="Sahin N."/>
        </authorList>
    </citation>
    <scope>NUCLEOTIDE SEQUENCE</scope>
    <source>
        <strain evidence="10">YC537</strain>
    </source>
</reference>
<dbReference type="InterPro" id="IPR014730">
    <property type="entry name" value="ETF_a/b_N"/>
</dbReference>
<keyword evidence="6" id="KW-0249">Electron transport</keyword>
<dbReference type="Pfam" id="PF00766">
    <property type="entry name" value="ETF_alpha"/>
    <property type="match status" value="1"/>
</dbReference>
<dbReference type="InterPro" id="IPR029035">
    <property type="entry name" value="DHS-like_NAD/FAD-binding_dom"/>
</dbReference>
<dbReference type="GO" id="GO:0009055">
    <property type="term" value="F:electron transfer activity"/>
    <property type="evidence" value="ECO:0007669"/>
    <property type="project" value="InterPro"/>
</dbReference>
<dbReference type="PANTHER" id="PTHR43153">
    <property type="entry name" value="ELECTRON TRANSFER FLAVOPROTEIN ALPHA"/>
    <property type="match status" value="1"/>
</dbReference>
<organism evidence="10 11">
    <name type="scientific">Streptomyces boluensis</name>
    <dbReference type="NCBI Taxonomy" id="1775135"/>
    <lineage>
        <taxon>Bacteria</taxon>
        <taxon>Bacillati</taxon>
        <taxon>Actinomycetota</taxon>
        <taxon>Actinomycetes</taxon>
        <taxon>Kitasatosporales</taxon>
        <taxon>Streptomycetaceae</taxon>
        <taxon>Streptomyces</taxon>
    </lineage>
</organism>
<evidence type="ECO:0000256" key="4">
    <source>
        <dbReference type="ARBA" id="ARBA00022630"/>
    </source>
</evidence>
<keyword evidence="4" id="KW-0285">Flavoprotein</keyword>
<feature type="binding site" evidence="8">
    <location>
        <begin position="245"/>
        <end position="249"/>
    </location>
    <ligand>
        <name>FAD</name>
        <dbReference type="ChEBI" id="CHEBI:57692"/>
    </ligand>
</feature>
<comment type="caution">
    <text evidence="10">The sequence shown here is derived from an EMBL/GenBank/DDBJ whole genome shotgun (WGS) entry which is preliminary data.</text>
</comment>
<accession>A0A964XK50</accession>
<name>A0A964XK50_9ACTN</name>
<dbReference type="PIRSF" id="PIRSF000089">
    <property type="entry name" value="Electra_flavoP_a"/>
    <property type="match status" value="1"/>
</dbReference>
<evidence type="ECO:0000256" key="5">
    <source>
        <dbReference type="ARBA" id="ARBA00022827"/>
    </source>
</evidence>
<feature type="binding site" evidence="8">
    <location>
        <position position="283"/>
    </location>
    <ligand>
        <name>FAD</name>
        <dbReference type="ChEBI" id="CHEBI:57692"/>
    </ligand>
</feature>
<gene>
    <name evidence="10" type="ORF">GUY60_10535</name>
</gene>
<dbReference type="InterPro" id="IPR001308">
    <property type="entry name" value="ETF_a/FixB"/>
</dbReference>
<feature type="binding site" evidence="8">
    <location>
        <begin position="262"/>
        <end position="269"/>
    </location>
    <ligand>
        <name>FAD</name>
        <dbReference type="ChEBI" id="CHEBI:57692"/>
    </ligand>
</feature>
<dbReference type="InterPro" id="IPR014729">
    <property type="entry name" value="Rossmann-like_a/b/a_fold"/>
</dbReference>
<dbReference type="InterPro" id="IPR014731">
    <property type="entry name" value="ETF_asu_C"/>
</dbReference>
<evidence type="ECO:0000256" key="7">
    <source>
        <dbReference type="ARBA" id="ARBA00025649"/>
    </source>
</evidence>
<dbReference type="PANTHER" id="PTHR43153:SF1">
    <property type="entry name" value="ELECTRON TRANSFER FLAVOPROTEIN SUBUNIT ALPHA, MITOCHONDRIAL"/>
    <property type="match status" value="1"/>
</dbReference>
<dbReference type="OrthoDB" id="9770286at2"/>
<proteinExistence type="inferred from homology"/>
<dbReference type="SMART" id="SM00893">
    <property type="entry name" value="ETF"/>
    <property type="match status" value="1"/>
</dbReference>
<evidence type="ECO:0000256" key="1">
    <source>
        <dbReference type="ARBA" id="ARBA00005817"/>
    </source>
</evidence>